<name>A0A424YF42_9FIRM</name>
<proteinExistence type="predicted"/>
<dbReference type="AlphaFoldDB" id="A0A424YF42"/>
<accession>A0A424YF42</accession>
<sequence length="118" mass="12961">MKKIKVYNVTKDRVLLQEVEIADSFLLRLKGLLGRKGVSPGKGIIIKPCNAVHTLGMSFPIDVVFVDKEDHICRLIEGMLPNRFSPVVKEALYVVEGPAGFGGQAGAQEGDKLKWVEV</sequence>
<reference evidence="1 2" key="1">
    <citation type="submission" date="2018-08" db="EMBL/GenBank/DDBJ databases">
        <title>The metabolism and importance of syntrophic acetate oxidation coupled to methane or sulfide production in haloalkaline environments.</title>
        <authorList>
            <person name="Timmers P.H.A."/>
            <person name="Vavourakis C.D."/>
            <person name="Sorokin D.Y."/>
            <person name="Sinninghe Damste J.S."/>
            <person name="Muyzer G."/>
            <person name="Stams A.J.M."/>
            <person name="Plugge C.M."/>
        </authorList>
    </citation>
    <scope>NUCLEOTIDE SEQUENCE [LARGE SCALE GENOMIC DNA]</scope>
    <source>
        <strain evidence="1">MSAO_Bac1</strain>
    </source>
</reference>
<organism evidence="1 2">
    <name type="scientific">Candidatus Syntrophonatronum acetioxidans</name>
    <dbReference type="NCBI Taxonomy" id="1795816"/>
    <lineage>
        <taxon>Bacteria</taxon>
        <taxon>Bacillati</taxon>
        <taxon>Bacillota</taxon>
        <taxon>Clostridia</taxon>
        <taxon>Eubacteriales</taxon>
        <taxon>Syntrophomonadaceae</taxon>
        <taxon>Candidatus Syntrophonatronum</taxon>
    </lineage>
</organism>
<evidence type="ECO:0000313" key="1">
    <source>
        <dbReference type="EMBL" id="RQD76267.1"/>
    </source>
</evidence>
<dbReference type="EMBL" id="QZAA01000125">
    <property type="protein sequence ID" value="RQD76267.1"/>
    <property type="molecule type" value="Genomic_DNA"/>
</dbReference>
<dbReference type="InterPro" id="IPR003795">
    <property type="entry name" value="DUF192"/>
</dbReference>
<dbReference type="Proteomes" id="UP000285138">
    <property type="component" value="Unassembled WGS sequence"/>
</dbReference>
<protein>
    <submittedName>
        <fullName evidence="1">DUF192 domain-containing protein</fullName>
    </submittedName>
</protein>
<dbReference type="Pfam" id="PF02643">
    <property type="entry name" value="DUF192"/>
    <property type="match status" value="1"/>
</dbReference>
<comment type="caution">
    <text evidence="1">The sequence shown here is derived from an EMBL/GenBank/DDBJ whole genome shotgun (WGS) entry which is preliminary data.</text>
</comment>
<evidence type="ECO:0000313" key="2">
    <source>
        <dbReference type="Proteomes" id="UP000285138"/>
    </source>
</evidence>
<dbReference type="Gene3D" id="2.60.120.1140">
    <property type="entry name" value="Protein of unknown function DUF192"/>
    <property type="match status" value="1"/>
</dbReference>
<dbReference type="InterPro" id="IPR038695">
    <property type="entry name" value="Saro_0823-like_sf"/>
</dbReference>
<gene>
    <name evidence="1" type="ORF">D5R97_04635</name>
</gene>